<dbReference type="PANTHER" id="PTHR21266:SF32">
    <property type="entry name" value="CHOLESTEROL 7-DESATURASE NVD"/>
    <property type="match status" value="1"/>
</dbReference>
<dbReference type="OrthoDB" id="426882at2759"/>
<dbReference type="InterPro" id="IPR017941">
    <property type="entry name" value="Rieske_2Fe-2S"/>
</dbReference>
<dbReference type="InterPro" id="IPR036922">
    <property type="entry name" value="Rieske_2Fe-2S_sf"/>
</dbReference>
<evidence type="ECO:0000256" key="6">
    <source>
        <dbReference type="ARBA" id="ARBA00022714"/>
    </source>
</evidence>
<dbReference type="GO" id="GO:0051537">
    <property type="term" value="F:2 iron, 2 sulfur cluster binding"/>
    <property type="evidence" value="ECO:0007669"/>
    <property type="project" value="UniProtKB-KW"/>
</dbReference>
<evidence type="ECO:0000256" key="5">
    <source>
        <dbReference type="ARBA" id="ARBA00022692"/>
    </source>
</evidence>
<dbReference type="SUPFAM" id="SSF50022">
    <property type="entry name" value="ISP domain"/>
    <property type="match status" value="1"/>
</dbReference>
<evidence type="ECO:0000256" key="7">
    <source>
        <dbReference type="ARBA" id="ARBA00022723"/>
    </source>
</evidence>
<dbReference type="AlphaFoldDB" id="E1ZI77"/>
<keyword evidence="8" id="KW-0809">Transit peptide</keyword>
<keyword evidence="5" id="KW-0812">Transmembrane</keyword>
<dbReference type="GO" id="GO:0009507">
    <property type="term" value="C:chloroplast"/>
    <property type="evidence" value="ECO:0007669"/>
    <property type="project" value="UniProtKB-SubCell"/>
</dbReference>
<dbReference type="Pfam" id="PF08417">
    <property type="entry name" value="PaO"/>
    <property type="match status" value="1"/>
</dbReference>
<evidence type="ECO:0000313" key="16">
    <source>
        <dbReference type="Proteomes" id="UP000008141"/>
    </source>
</evidence>
<evidence type="ECO:0000256" key="10">
    <source>
        <dbReference type="ARBA" id="ARBA00023002"/>
    </source>
</evidence>
<keyword evidence="11" id="KW-0408">Iron</keyword>
<dbReference type="OMA" id="HRHTKHC"/>
<reference evidence="15 16" key="1">
    <citation type="journal article" date="2010" name="Plant Cell">
        <title>The Chlorella variabilis NC64A genome reveals adaptation to photosymbiosis, coevolution with viruses, and cryptic sex.</title>
        <authorList>
            <person name="Blanc G."/>
            <person name="Duncan G."/>
            <person name="Agarkova I."/>
            <person name="Borodovsky M."/>
            <person name="Gurnon J."/>
            <person name="Kuo A."/>
            <person name="Lindquist E."/>
            <person name="Lucas S."/>
            <person name="Pangilinan J."/>
            <person name="Polle J."/>
            <person name="Salamov A."/>
            <person name="Terry A."/>
            <person name="Yamada T."/>
            <person name="Dunigan D.D."/>
            <person name="Grigoriev I.V."/>
            <person name="Claverie J.M."/>
            <person name="Van Etten J.L."/>
        </authorList>
    </citation>
    <scope>NUCLEOTIDE SEQUENCE [LARGE SCALE GENOMIC DNA]</scope>
    <source>
        <strain evidence="15 16">NC64A</strain>
    </source>
</reference>
<evidence type="ECO:0000256" key="11">
    <source>
        <dbReference type="ARBA" id="ARBA00023004"/>
    </source>
</evidence>
<dbReference type="PROSITE" id="PS51296">
    <property type="entry name" value="RIESKE"/>
    <property type="match status" value="1"/>
</dbReference>
<accession>E1ZI77</accession>
<sequence length="545" mass="58524">MSLQLVTQPNWLARSRLVVAAAGKPGRQGVAAAAAAAETVLKSAAADGAASSLAADASNAEGEPFSWLECWYPLAPVSFLDAPKPHAMQLLGIDLVVWRDDQTGTWAAARDCCPHRLARLSDGLVLGGSLSCKYHGWEFSTTGECTRLPQAPGADAEQRACTSARCHLATFPIKARAGLASCGPGEPRLESRAPAAHAEQGMLFVWPSDDPATWVAAEATPLPLVPENDDPTWFRGADDGAWGYQLMPVDFAVAQENPFDPSHAPYLHDRTLNMRREDSVPMAMHLEGKVGPQGFLVSHGGYLKSNESMEGTRQFIPPCTARQGRLHIATPRQWVDYRYQNGTRQLFTIYTTPAGPGNSHLSFKLVTTPPPAPVRLLWNVLPPWLMHIGGAADEDRTILHGQQQVLQSQGWPKAPHYFLPTPSDTGVVSFRKWLREFGGGEVPYEGRPASAAARLTKEQLLNRAALHTSSCTACQQGLATARAGAGAAAVALAAEAVAAGAVLLKAYVWAQAPPLRTLAALAAWALAAAVFRTGEWHRRPWCACP</sequence>
<evidence type="ECO:0000256" key="2">
    <source>
        <dbReference type="ARBA" id="ARBA00004370"/>
    </source>
</evidence>
<comment type="subcellular location">
    <subcellularLocation>
        <location evidence="2">Membrane</location>
    </subcellularLocation>
    <subcellularLocation>
        <location evidence="1">Plastid</location>
        <location evidence="1">Chloroplast</location>
    </subcellularLocation>
</comment>
<dbReference type="PANTHER" id="PTHR21266">
    <property type="entry name" value="IRON-SULFUR DOMAIN CONTAINING PROTEIN"/>
    <property type="match status" value="1"/>
</dbReference>
<gene>
    <name evidence="15" type="ORF">CHLNCDRAFT_58209</name>
</gene>
<evidence type="ECO:0000256" key="12">
    <source>
        <dbReference type="ARBA" id="ARBA00023014"/>
    </source>
</evidence>
<dbReference type="SUPFAM" id="SSF55961">
    <property type="entry name" value="Bet v1-like"/>
    <property type="match status" value="1"/>
</dbReference>
<dbReference type="KEGG" id="cvr:CHLNCDRAFT_58209"/>
<evidence type="ECO:0000256" key="1">
    <source>
        <dbReference type="ARBA" id="ARBA00004229"/>
    </source>
</evidence>
<dbReference type="Gene3D" id="2.102.10.10">
    <property type="entry name" value="Rieske [2Fe-2S] iron-sulphur domain"/>
    <property type="match status" value="1"/>
</dbReference>
<evidence type="ECO:0000256" key="9">
    <source>
        <dbReference type="ARBA" id="ARBA00022989"/>
    </source>
</evidence>
<evidence type="ECO:0000256" key="8">
    <source>
        <dbReference type="ARBA" id="ARBA00022946"/>
    </source>
</evidence>
<protein>
    <recommendedName>
        <fullName evidence="14">Rieske domain-containing protein</fullName>
    </recommendedName>
</protein>
<keyword evidence="3" id="KW-0150">Chloroplast</keyword>
<evidence type="ECO:0000256" key="13">
    <source>
        <dbReference type="ARBA" id="ARBA00023136"/>
    </source>
</evidence>
<dbReference type="STRING" id="554065.E1ZI77"/>
<feature type="domain" description="Rieske" evidence="14">
    <location>
        <begin position="71"/>
        <end position="151"/>
    </location>
</feature>
<dbReference type="Gene3D" id="3.90.380.10">
    <property type="entry name" value="Naphthalene 1,2-dioxygenase Alpha Subunit, Chain A, domain 1"/>
    <property type="match status" value="1"/>
</dbReference>
<keyword evidence="16" id="KW-1185">Reference proteome</keyword>
<dbReference type="Proteomes" id="UP000008141">
    <property type="component" value="Unassembled WGS sequence"/>
</dbReference>
<dbReference type="InterPro" id="IPR013626">
    <property type="entry name" value="PaO"/>
</dbReference>
<keyword evidence="6" id="KW-0001">2Fe-2S</keyword>
<evidence type="ECO:0000313" key="15">
    <source>
        <dbReference type="EMBL" id="EFN54591.1"/>
    </source>
</evidence>
<name>E1ZI77_CHLVA</name>
<dbReference type="EMBL" id="GL433847">
    <property type="protein sequence ID" value="EFN54591.1"/>
    <property type="molecule type" value="Genomic_DNA"/>
</dbReference>
<dbReference type="GO" id="GO:0046872">
    <property type="term" value="F:metal ion binding"/>
    <property type="evidence" value="ECO:0007669"/>
    <property type="project" value="UniProtKB-KW"/>
</dbReference>
<evidence type="ECO:0000256" key="4">
    <source>
        <dbReference type="ARBA" id="ARBA00022640"/>
    </source>
</evidence>
<keyword evidence="10" id="KW-0560">Oxidoreductase</keyword>
<keyword evidence="13" id="KW-0472">Membrane</keyword>
<keyword evidence="7" id="KW-0479">Metal-binding</keyword>
<keyword evidence="4" id="KW-0934">Plastid</keyword>
<evidence type="ECO:0000256" key="3">
    <source>
        <dbReference type="ARBA" id="ARBA00022528"/>
    </source>
</evidence>
<proteinExistence type="predicted"/>
<evidence type="ECO:0000259" key="14">
    <source>
        <dbReference type="PROSITE" id="PS51296"/>
    </source>
</evidence>
<dbReference type="GO" id="GO:0016020">
    <property type="term" value="C:membrane"/>
    <property type="evidence" value="ECO:0007669"/>
    <property type="project" value="UniProtKB-SubCell"/>
</dbReference>
<organism evidence="16">
    <name type="scientific">Chlorella variabilis</name>
    <name type="common">Green alga</name>
    <dbReference type="NCBI Taxonomy" id="554065"/>
    <lineage>
        <taxon>Eukaryota</taxon>
        <taxon>Viridiplantae</taxon>
        <taxon>Chlorophyta</taxon>
        <taxon>core chlorophytes</taxon>
        <taxon>Trebouxiophyceae</taxon>
        <taxon>Chlorellales</taxon>
        <taxon>Chlorellaceae</taxon>
        <taxon>Chlorella clade</taxon>
        <taxon>Chlorella</taxon>
    </lineage>
</organism>
<dbReference type="Pfam" id="PF00355">
    <property type="entry name" value="Rieske"/>
    <property type="match status" value="1"/>
</dbReference>
<dbReference type="GO" id="GO:0010277">
    <property type="term" value="F:chlorophyllide a oxygenase activity"/>
    <property type="evidence" value="ECO:0007669"/>
    <property type="project" value="InterPro"/>
</dbReference>
<dbReference type="InterPro" id="IPR050584">
    <property type="entry name" value="Cholesterol_7-desaturase"/>
</dbReference>
<dbReference type="InParanoid" id="E1ZI77"/>
<dbReference type="eggNOG" id="ENOG502QQ8U">
    <property type="taxonomic scope" value="Eukaryota"/>
</dbReference>
<keyword evidence="9" id="KW-1133">Transmembrane helix</keyword>
<keyword evidence="12" id="KW-0411">Iron-sulfur</keyword>
<dbReference type="GeneID" id="17353944"/>
<dbReference type="RefSeq" id="XP_005846693.1">
    <property type="nucleotide sequence ID" value="XM_005846631.1"/>
</dbReference>